<dbReference type="Proteomes" id="UP000192247">
    <property type="component" value="Unassembled WGS sequence"/>
</dbReference>
<evidence type="ECO:0000313" key="2">
    <source>
        <dbReference type="EMBL" id="OQR75859.1"/>
    </source>
</evidence>
<name>A0A1V9XQU5_9ACAR</name>
<evidence type="ECO:0000256" key="1">
    <source>
        <dbReference type="SAM" id="MobiDB-lite"/>
    </source>
</evidence>
<dbReference type="OrthoDB" id="10483765at2759"/>
<accession>A0A1V9XQU5</accession>
<dbReference type="EMBL" id="MNPL01005679">
    <property type="protein sequence ID" value="OQR75859.1"/>
    <property type="molecule type" value="Genomic_DNA"/>
</dbReference>
<feature type="compositionally biased region" description="Polar residues" evidence="1">
    <location>
        <begin position="36"/>
        <end position="49"/>
    </location>
</feature>
<organism evidence="2 3">
    <name type="scientific">Tropilaelaps mercedesae</name>
    <dbReference type="NCBI Taxonomy" id="418985"/>
    <lineage>
        <taxon>Eukaryota</taxon>
        <taxon>Metazoa</taxon>
        <taxon>Ecdysozoa</taxon>
        <taxon>Arthropoda</taxon>
        <taxon>Chelicerata</taxon>
        <taxon>Arachnida</taxon>
        <taxon>Acari</taxon>
        <taxon>Parasitiformes</taxon>
        <taxon>Mesostigmata</taxon>
        <taxon>Gamasina</taxon>
        <taxon>Dermanyssoidea</taxon>
        <taxon>Laelapidae</taxon>
        <taxon>Tropilaelaps</taxon>
    </lineage>
</organism>
<dbReference type="InParanoid" id="A0A1V9XQU5"/>
<evidence type="ECO:0000313" key="3">
    <source>
        <dbReference type="Proteomes" id="UP000192247"/>
    </source>
</evidence>
<protein>
    <submittedName>
        <fullName evidence="2">Uncharacterized protein</fullName>
    </submittedName>
</protein>
<sequence length="381" mass="43190">MSKKRVHEVSDSDDEMSESTKAPPVKTSPRVEATPGVSSAYLSPKISTSNEDEDDEELSKNRAAGLEIVPFNDTEGASAESFISFEGEAEDFTSHRTPQAFKVVEEVTRATRKQLNRMFAFLIDRSPNETDNLETFVGYILERRLADAFMRMKFDKIRSLKKTLEERELRPEKQQFSNFMCGLMTMVDIIYRLSNENDGYCETDLMIFSDLGFDISDPSHVKMKVVLNNVLADGKLTVVSERITLGQATYRENIDFFKEIFSDVTSVSYQDAMKTSEEWTMKELMPTKWNANIQLCGEELPVEAYLICTEKNESILENRLEKVGDADNGEGDEHFTAAISTIRKPKQLVKLMENGHYEKDSDGAVVTVDPNRTVMAYKSTV</sequence>
<feature type="region of interest" description="Disordered" evidence="1">
    <location>
        <begin position="1"/>
        <end position="59"/>
    </location>
</feature>
<proteinExistence type="predicted"/>
<dbReference type="AlphaFoldDB" id="A0A1V9XQU5"/>
<comment type="caution">
    <text evidence="2">The sequence shown here is derived from an EMBL/GenBank/DDBJ whole genome shotgun (WGS) entry which is preliminary data.</text>
</comment>
<keyword evidence="3" id="KW-1185">Reference proteome</keyword>
<gene>
    <name evidence="2" type="ORF">BIW11_08152</name>
</gene>
<reference evidence="2 3" key="1">
    <citation type="journal article" date="2017" name="Gigascience">
        <title>Draft genome of the honey bee ectoparasitic mite, Tropilaelaps mercedesae, is shaped by the parasitic life history.</title>
        <authorList>
            <person name="Dong X."/>
            <person name="Armstrong S.D."/>
            <person name="Xia D."/>
            <person name="Makepeace B.L."/>
            <person name="Darby A.C."/>
            <person name="Kadowaki T."/>
        </authorList>
    </citation>
    <scope>NUCLEOTIDE SEQUENCE [LARGE SCALE GENOMIC DNA]</scope>
    <source>
        <strain evidence="2">Wuxi-XJTLU</strain>
    </source>
</reference>